<proteinExistence type="predicted"/>
<accession>A0AAN9XHE0</accession>
<comment type="caution">
    <text evidence="1">The sequence shown here is derived from an EMBL/GenBank/DDBJ whole genome shotgun (WGS) entry which is preliminary data.</text>
</comment>
<keyword evidence="2" id="KW-1185">Reference proteome</keyword>
<reference evidence="1 2" key="1">
    <citation type="submission" date="2024-01" db="EMBL/GenBank/DDBJ databases">
        <title>The genomes of 5 underutilized Papilionoideae crops provide insights into root nodulation and disease resistanc.</title>
        <authorList>
            <person name="Jiang F."/>
        </authorList>
    </citation>
    <scope>NUCLEOTIDE SEQUENCE [LARGE SCALE GENOMIC DNA]</scope>
    <source>
        <strain evidence="1">DUOXIRENSHENG_FW03</strain>
        <tissue evidence="1">Leaves</tissue>
    </source>
</reference>
<dbReference type="Proteomes" id="UP001386955">
    <property type="component" value="Unassembled WGS sequence"/>
</dbReference>
<name>A0AAN9XHE0_PSOTE</name>
<evidence type="ECO:0000313" key="1">
    <source>
        <dbReference type="EMBL" id="KAK7391898.1"/>
    </source>
</evidence>
<dbReference type="EMBL" id="JAYMYS010000005">
    <property type="protein sequence ID" value="KAK7391898.1"/>
    <property type="molecule type" value="Genomic_DNA"/>
</dbReference>
<evidence type="ECO:0000313" key="2">
    <source>
        <dbReference type="Proteomes" id="UP001386955"/>
    </source>
</evidence>
<gene>
    <name evidence="1" type="ORF">VNO78_20321</name>
</gene>
<dbReference type="AlphaFoldDB" id="A0AAN9XHE0"/>
<organism evidence="1 2">
    <name type="scientific">Psophocarpus tetragonolobus</name>
    <name type="common">Winged bean</name>
    <name type="synonym">Dolichos tetragonolobus</name>
    <dbReference type="NCBI Taxonomy" id="3891"/>
    <lineage>
        <taxon>Eukaryota</taxon>
        <taxon>Viridiplantae</taxon>
        <taxon>Streptophyta</taxon>
        <taxon>Embryophyta</taxon>
        <taxon>Tracheophyta</taxon>
        <taxon>Spermatophyta</taxon>
        <taxon>Magnoliopsida</taxon>
        <taxon>eudicotyledons</taxon>
        <taxon>Gunneridae</taxon>
        <taxon>Pentapetalae</taxon>
        <taxon>rosids</taxon>
        <taxon>fabids</taxon>
        <taxon>Fabales</taxon>
        <taxon>Fabaceae</taxon>
        <taxon>Papilionoideae</taxon>
        <taxon>50 kb inversion clade</taxon>
        <taxon>NPAAA clade</taxon>
        <taxon>indigoferoid/millettioid clade</taxon>
        <taxon>Phaseoleae</taxon>
        <taxon>Psophocarpus</taxon>
    </lineage>
</organism>
<sequence>MSPPKPPVSKTAEMKCSAKSIFDHLKKAYGIHIEESKIFKAMKDAKENIEVGLVSPNVELRQLVIMNRTASRGLEVKKEEAAHPTQTASGLGPFLHESCILQFVRRHHQQLSLLWFPSNKEVLSVI</sequence>
<protein>
    <submittedName>
        <fullName evidence="1">Uncharacterized protein</fullName>
    </submittedName>
</protein>